<proteinExistence type="predicted"/>
<name>A5BS80_VITVI</name>
<feature type="region of interest" description="Disordered" evidence="1">
    <location>
        <begin position="126"/>
        <end position="169"/>
    </location>
</feature>
<feature type="region of interest" description="Disordered" evidence="1">
    <location>
        <begin position="47"/>
        <end position="71"/>
    </location>
</feature>
<protein>
    <submittedName>
        <fullName evidence="2">Uncharacterized protein</fullName>
    </submittedName>
</protein>
<feature type="compositionally biased region" description="Pro residues" evidence="1">
    <location>
        <begin position="48"/>
        <end position="66"/>
    </location>
</feature>
<organism evidence="2">
    <name type="scientific">Vitis vinifera</name>
    <name type="common">Grape</name>
    <dbReference type="NCBI Taxonomy" id="29760"/>
    <lineage>
        <taxon>Eukaryota</taxon>
        <taxon>Viridiplantae</taxon>
        <taxon>Streptophyta</taxon>
        <taxon>Embryophyta</taxon>
        <taxon>Tracheophyta</taxon>
        <taxon>Spermatophyta</taxon>
        <taxon>Magnoliopsida</taxon>
        <taxon>eudicotyledons</taxon>
        <taxon>Gunneridae</taxon>
        <taxon>Pentapetalae</taxon>
        <taxon>rosids</taxon>
        <taxon>Vitales</taxon>
        <taxon>Vitaceae</taxon>
        <taxon>Viteae</taxon>
        <taxon>Vitis</taxon>
    </lineage>
</organism>
<reference evidence="2" key="1">
    <citation type="journal article" date="2007" name="PLoS ONE">
        <title>The first genome sequence of an elite grapevine cultivar (Pinot noir Vitis vinifera L.): coping with a highly heterozygous genome.</title>
        <authorList>
            <person name="Velasco R."/>
            <person name="Zharkikh A."/>
            <person name="Troggio M."/>
            <person name="Cartwright D.A."/>
            <person name="Cestaro A."/>
            <person name="Pruss D."/>
            <person name="Pindo M."/>
            <person name="FitzGerald L.M."/>
            <person name="Vezzulli S."/>
            <person name="Reid J."/>
            <person name="Malacarne G."/>
            <person name="Iliev D."/>
            <person name="Coppola G."/>
            <person name="Wardell B."/>
            <person name="Micheletti D."/>
            <person name="Macalma T."/>
            <person name="Facci M."/>
            <person name="Mitchell J.T."/>
            <person name="Perazzolli M."/>
            <person name="Eldredge G."/>
            <person name="Gatto P."/>
            <person name="Oyzerski R."/>
            <person name="Moretto M."/>
            <person name="Gutin N."/>
            <person name="Stefanini M."/>
            <person name="Chen Y."/>
            <person name="Segala C."/>
            <person name="Davenport C."/>
            <person name="Dematte L."/>
            <person name="Mraz A."/>
            <person name="Battilana J."/>
            <person name="Stormo K."/>
            <person name="Costa F."/>
            <person name="Tao Q."/>
            <person name="Si-Ammour A."/>
            <person name="Harkins T."/>
            <person name="Lackey A."/>
            <person name="Perbost C."/>
            <person name="Taillon B."/>
            <person name="Stella A."/>
            <person name="Solovyev V."/>
            <person name="Fawcett J.A."/>
            <person name="Sterck L."/>
            <person name="Vandepoele K."/>
            <person name="Grando S.M."/>
            <person name="Toppo S."/>
            <person name="Moser C."/>
            <person name="Lanchbury J."/>
            <person name="Bogden R."/>
            <person name="Skolnick M."/>
            <person name="Sgaramella V."/>
            <person name="Bhatnagar S.K."/>
            <person name="Fontana P."/>
            <person name="Gutin A."/>
            <person name="Van de Peer Y."/>
            <person name="Salamini F."/>
            <person name="Viola R."/>
        </authorList>
    </citation>
    <scope>NUCLEOTIDE SEQUENCE</scope>
</reference>
<dbReference type="AlphaFoldDB" id="A5BS80"/>
<sequence>MDQYDSLWWCRLGSTNLEQPEDPVDIPADTQPPAPVVAPTEHILEVPPSAPQATPQPPPVIPPTSEPSPSVEPRIAIPIIEYRGLCHTFQELATSQSILTQQMTALRAHQEHIQHHLGIISALEHAIPSPPEPSQAPPFVDQPMPPEEPTTGEVEAAEPSSPQHPPPTI</sequence>
<evidence type="ECO:0000256" key="1">
    <source>
        <dbReference type="SAM" id="MobiDB-lite"/>
    </source>
</evidence>
<dbReference type="EMBL" id="AM469115">
    <property type="protein sequence ID" value="CAN74941.1"/>
    <property type="molecule type" value="Genomic_DNA"/>
</dbReference>
<accession>A5BS80</accession>
<evidence type="ECO:0000313" key="2">
    <source>
        <dbReference type="EMBL" id="CAN74941.1"/>
    </source>
</evidence>
<gene>
    <name evidence="2" type="ORF">VITISV_031310</name>
</gene>